<keyword evidence="13" id="KW-1185">Reference proteome</keyword>
<keyword evidence="7 10" id="KW-1133">Transmembrane helix</keyword>
<evidence type="ECO:0000313" key="12">
    <source>
        <dbReference type="EMBL" id="KVE27903.1"/>
    </source>
</evidence>
<dbReference type="GO" id="GO:0015628">
    <property type="term" value="P:protein secretion by the type II secretion system"/>
    <property type="evidence" value="ECO:0007669"/>
    <property type="project" value="TreeGrafter"/>
</dbReference>
<comment type="subcellular location">
    <subcellularLocation>
        <location evidence="1 9">Cell inner membrane</location>
        <topology evidence="1 9">Multi-pass membrane protein</topology>
    </subcellularLocation>
</comment>
<dbReference type="PROSITE" id="PS00874">
    <property type="entry name" value="T2SP_F"/>
    <property type="match status" value="1"/>
</dbReference>
<accession>A0A103E3Z4</accession>
<evidence type="ECO:0000256" key="7">
    <source>
        <dbReference type="ARBA" id="ARBA00022989"/>
    </source>
</evidence>
<feature type="transmembrane region" description="Helical" evidence="10">
    <location>
        <begin position="380"/>
        <end position="400"/>
    </location>
</feature>
<evidence type="ECO:0000256" key="6">
    <source>
        <dbReference type="ARBA" id="ARBA00022692"/>
    </source>
</evidence>
<dbReference type="AlphaFoldDB" id="A0A103E3Z4"/>
<comment type="caution">
    <text evidence="12">The sequence shown here is derived from an EMBL/GenBank/DDBJ whole genome shotgun (WGS) entry which is preliminary data.</text>
</comment>
<keyword evidence="6 9" id="KW-0812">Transmembrane</keyword>
<evidence type="ECO:0000256" key="8">
    <source>
        <dbReference type="ARBA" id="ARBA00023136"/>
    </source>
</evidence>
<feature type="domain" description="Type II secretion system protein GspF" evidence="11">
    <location>
        <begin position="277"/>
        <end position="399"/>
    </location>
</feature>
<dbReference type="PANTHER" id="PTHR30012:SF7">
    <property type="entry name" value="PROTEIN TRANSPORT PROTEIN HOFC HOMOLOG"/>
    <property type="match status" value="1"/>
</dbReference>
<evidence type="ECO:0000256" key="1">
    <source>
        <dbReference type="ARBA" id="ARBA00004429"/>
    </source>
</evidence>
<comment type="similarity">
    <text evidence="2 9">Belongs to the GSP F family.</text>
</comment>
<dbReference type="Gene3D" id="1.20.81.30">
    <property type="entry name" value="Type II secretion system (T2SS), domain F"/>
    <property type="match status" value="2"/>
</dbReference>
<dbReference type="RefSeq" id="WP_059515795.1">
    <property type="nucleotide sequence ID" value="NZ_LOWA01000024.1"/>
</dbReference>
<name>A0A103E3Z4_9BURK</name>
<dbReference type="PANTHER" id="PTHR30012">
    <property type="entry name" value="GENERAL SECRETION PATHWAY PROTEIN"/>
    <property type="match status" value="1"/>
</dbReference>
<keyword evidence="3 9" id="KW-0813">Transport</keyword>
<dbReference type="OrthoDB" id="9805682at2"/>
<organism evidence="12 13">
    <name type="scientific">Burkholderia singularis</name>
    <dbReference type="NCBI Taxonomy" id="1503053"/>
    <lineage>
        <taxon>Bacteria</taxon>
        <taxon>Pseudomonadati</taxon>
        <taxon>Pseudomonadota</taxon>
        <taxon>Betaproteobacteria</taxon>
        <taxon>Burkholderiales</taxon>
        <taxon>Burkholderiaceae</taxon>
        <taxon>Burkholderia</taxon>
        <taxon>pseudomallei group</taxon>
    </lineage>
</organism>
<dbReference type="Pfam" id="PF00482">
    <property type="entry name" value="T2SSF"/>
    <property type="match status" value="2"/>
</dbReference>
<evidence type="ECO:0000256" key="3">
    <source>
        <dbReference type="ARBA" id="ARBA00022448"/>
    </source>
</evidence>
<evidence type="ECO:0000256" key="10">
    <source>
        <dbReference type="SAM" id="Phobius"/>
    </source>
</evidence>
<sequence>MNTRRSAPSEARYRWVGVTADGARRRGVLIAADSAAARTVLKRTGITVLHLEAHGTAPPPAVRAHEITRFTRQLAGLLHAGLALAPSLELLARTNASRQRNAIPRIAAGLAREIVAGRQFSAALGRYPRPFDPLLRQLVAVGEAAGALAAVLARIADDRERAAAQYARVRGALAYPVAVLLFALALTAALLIWVVPTFEQIFSGFGAALPAPTRFILALSAGVTRMSVPVGIAIVLVCVATRHAARRSETVRVALAQALLCMPLAGPLLRTLAAARWSRALGTLLAAGTPLTDALTALSHVSGNVLFDRATTGIAARLQRGERLAQAMRAEGCFPDDVVQPISVAEESGTLDTMLLDIATLCDRRIDDQIGMIAHLCEPVVIVVLGALIGALVIAMYLPIVQLGNVV</sequence>
<dbReference type="InterPro" id="IPR003004">
    <property type="entry name" value="GspF/PilC"/>
</dbReference>
<evidence type="ECO:0000259" key="11">
    <source>
        <dbReference type="Pfam" id="PF00482"/>
    </source>
</evidence>
<dbReference type="InterPro" id="IPR001992">
    <property type="entry name" value="T2SS_GspF/T4SS_PilC_CS"/>
</dbReference>
<feature type="domain" description="Type II secretion system protein GspF" evidence="11">
    <location>
        <begin position="70"/>
        <end position="196"/>
    </location>
</feature>
<evidence type="ECO:0000256" key="4">
    <source>
        <dbReference type="ARBA" id="ARBA00022475"/>
    </source>
</evidence>
<keyword evidence="8 10" id="KW-0472">Membrane</keyword>
<dbReference type="GO" id="GO:0005886">
    <property type="term" value="C:plasma membrane"/>
    <property type="evidence" value="ECO:0007669"/>
    <property type="project" value="UniProtKB-SubCell"/>
</dbReference>
<dbReference type="InterPro" id="IPR042094">
    <property type="entry name" value="T2SS_GspF_sf"/>
</dbReference>
<evidence type="ECO:0000256" key="5">
    <source>
        <dbReference type="ARBA" id="ARBA00022519"/>
    </source>
</evidence>
<dbReference type="EMBL" id="LOWA01000024">
    <property type="protein sequence ID" value="KVE27903.1"/>
    <property type="molecule type" value="Genomic_DNA"/>
</dbReference>
<evidence type="ECO:0000256" key="2">
    <source>
        <dbReference type="ARBA" id="ARBA00005745"/>
    </source>
</evidence>
<gene>
    <name evidence="12" type="ORF">WS67_09990</name>
</gene>
<proteinExistence type="inferred from homology"/>
<dbReference type="InterPro" id="IPR018076">
    <property type="entry name" value="T2SS_GspF_dom"/>
</dbReference>
<dbReference type="Proteomes" id="UP000062788">
    <property type="component" value="Unassembled WGS sequence"/>
</dbReference>
<protein>
    <submittedName>
        <fullName evidence="12">Type II secretion system protein</fullName>
    </submittedName>
</protein>
<dbReference type="PRINTS" id="PR00812">
    <property type="entry name" value="BCTERIALGSPF"/>
</dbReference>
<reference evidence="12 13" key="1">
    <citation type="submission" date="2015-11" db="EMBL/GenBank/DDBJ databases">
        <title>Expanding the genomic diversity of Burkholderia species for the development of highly accurate diagnostics.</title>
        <authorList>
            <person name="Sahl J."/>
            <person name="Keim P."/>
            <person name="Wagner D."/>
        </authorList>
    </citation>
    <scope>NUCLEOTIDE SEQUENCE [LARGE SCALE GENOMIC DNA]</scope>
    <source>
        <strain evidence="12 13">TSV85</strain>
    </source>
</reference>
<evidence type="ECO:0000256" key="9">
    <source>
        <dbReference type="RuleBase" id="RU003923"/>
    </source>
</evidence>
<feature type="transmembrane region" description="Helical" evidence="10">
    <location>
        <begin position="173"/>
        <end position="195"/>
    </location>
</feature>
<evidence type="ECO:0000313" key="13">
    <source>
        <dbReference type="Proteomes" id="UP000062788"/>
    </source>
</evidence>
<feature type="transmembrane region" description="Helical" evidence="10">
    <location>
        <begin position="215"/>
        <end position="239"/>
    </location>
</feature>
<keyword evidence="4" id="KW-1003">Cell membrane</keyword>
<keyword evidence="5" id="KW-0997">Cell inner membrane</keyword>